<dbReference type="AlphaFoldDB" id="A0A1Y1XL10"/>
<organism evidence="3 4">
    <name type="scientific">Anaeromyces robustus</name>
    <dbReference type="NCBI Taxonomy" id="1754192"/>
    <lineage>
        <taxon>Eukaryota</taxon>
        <taxon>Fungi</taxon>
        <taxon>Fungi incertae sedis</taxon>
        <taxon>Chytridiomycota</taxon>
        <taxon>Chytridiomycota incertae sedis</taxon>
        <taxon>Neocallimastigomycetes</taxon>
        <taxon>Neocallimastigales</taxon>
        <taxon>Neocallimastigaceae</taxon>
        <taxon>Anaeromyces</taxon>
    </lineage>
</organism>
<feature type="region of interest" description="Disordered" evidence="2">
    <location>
        <begin position="221"/>
        <end position="243"/>
    </location>
</feature>
<dbReference type="OrthoDB" id="2162900at2759"/>
<keyword evidence="4" id="KW-1185">Reference proteome</keyword>
<sequence length="405" mass="47837">MDSKVIGSIHKTSSSTLMDNDDNKKDITSNYNKRNSIINIDNHSNHRSYTNIHQKTKKIHEENEGLLEVKEEEFVRFPSLINLNTFKSPRYIAYSDGHINGDLILNDLTGELWLQPSSSILSKKSENRLKSKLEYTKTLKSRKAKKEDSKLKTRNDINDNNLLTSNISNSDENKNNSSKNFDIHFKRNFDKYLSDIQKLIEYAKNPVFIDGSTQDISIDLEKDRRKKKYQNNSYDPGSADSQKININGRKPIRIINLELEMKLDNLRNNDIERENFERKIEALIQSKQIKKLNFDILVNNRKIKKIEEIKKLKNEYIEKYNQHIVDVLKQEKKLLYQRLNKIKKQIDYKNMCSELEKERERKLVERVNVNKYDLVLRRWLTLCVIGSRMMLLQKALTANVKEFCF</sequence>
<dbReference type="EMBL" id="MCFG01000021">
    <property type="protein sequence ID" value="ORX86441.1"/>
    <property type="molecule type" value="Genomic_DNA"/>
</dbReference>
<evidence type="ECO:0000256" key="1">
    <source>
        <dbReference type="SAM" id="Coils"/>
    </source>
</evidence>
<feature type="compositionally biased region" description="Low complexity" evidence="2">
    <location>
        <begin position="165"/>
        <end position="180"/>
    </location>
</feature>
<gene>
    <name evidence="3" type="ORF">BCR32DRAFT_290019</name>
</gene>
<proteinExistence type="predicted"/>
<reference evidence="3 4" key="2">
    <citation type="submission" date="2016-08" db="EMBL/GenBank/DDBJ databases">
        <title>Pervasive Adenine N6-methylation of Active Genes in Fungi.</title>
        <authorList>
            <consortium name="DOE Joint Genome Institute"/>
            <person name="Mondo S.J."/>
            <person name="Dannebaum R.O."/>
            <person name="Kuo R.C."/>
            <person name="Labutti K."/>
            <person name="Haridas S."/>
            <person name="Kuo A."/>
            <person name="Salamov A."/>
            <person name="Ahrendt S.R."/>
            <person name="Lipzen A."/>
            <person name="Sullivan W."/>
            <person name="Andreopoulos W.B."/>
            <person name="Clum A."/>
            <person name="Lindquist E."/>
            <person name="Daum C."/>
            <person name="Ramamoorthy G.K."/>
            <person name="Gryganskyi A."/>
            <person name="Culley D."/>
            <person name="Magnuson J.K."/>
            <person name="James T.Y."/>
            <person name="O'Malley M.A."/>
            <person name="Stajich J.E."/>
            <person name="Spatafora J.W."/>
            <person name="Visel A."/>
            <person name="Grigoriev I.V."/>
        </authorList>
    </citation>
    <scope>NUCLEOTIDE SEQUENCE [LARGE SCALE GENOMIC DNA]</scope>
    <source>
        <strain evidence="3 4">S4</strain>
    </source>
</reference>
<feature type="coiled-coil region" evidence="1">
    <location>
        <begin position="254"/>
        <end position="345"/>
    </location>
</feature>
<feature type="region of interest" description="Disordered" evidence="2">
    <location>
        <begin position="144"/>
        <end position="180"/>
    </location>
</feature>
<evidence type="ECO:0000256" key="2">
    <source>
        <dbReference type="SAM" id="MobiDB-lite"/>
    </source>
</evidence>
<feature type="compositionally biased region" description="Polar residues" evidence="2">
    <location>
        <begin position="230"/>
        <end position="243"/>
    </location>
</feature>
<evidence type="ECO:0000313" key="3">
    <source>
        <dbReference type="EMBL" id="ORX86441.1"/>
    </source>
</evidence>
<feature type="compositionally biased region" description="Basic and acidic residues" evidence="2">
    <location>
        <begin position="145"/>
        <end position="157"/>
    </location>
</feature>
<accession>A0A1Y1XL10</accession>
<comment type="caution">
    <text evidence="3">The sequence shown here is derived from an EMBL/GenBank/DDBJ whole genome shotgun (WGS) entry which is preliminary data.</text>
</comment>
<name>A0A1Y1XL10_9FUNG</name>
<reference evidence="3 4" key="1">
    <citation type="submission" date="2016-08" db="EMBL/GenBank/DDBJ databases">
        <title>A Parts List for Fungal Cellulosomes Revealed by Comparative Genomics.</title>
        <authorList>
            <consortium name="DOE Joint Genome Institute"/>
            <person name="Haitjema C.H."/>
            <person name="Gilmore S.P."/>
            <person name="Henske J.K."/>
            <person name="Solomon K.V."/>
            <person name="De Groot R."/>
            <person name="Kuo A."/>
            <person name="Mondo S.J."/>
            <person name="Salamov A.A."/>
            <person name="Labutti K."/>
            <person name="Zhao Z."/>
            <person name="Chiniquy J."/>
            <person name="Barry K."/>
            <person name="Brewer H.M."/>
            <person name="Purvine S.O."/>
            <person name="Wright A.T."/>
            <person name="Boxma B."/>
            <person name="Van Alen T."/>
            <person name="Hackstein J.H."/>
            <person name="Baker S.E."/>
            <person name="Grigoriev I.V."/>
            <person name="O'Malley M.A."/>
        </authorList>
    </citation>
    <scope>NUCLEOTIDE SEQUENCE [LARGE SCALE GENOMIC DNA]</scope>
    <source>
        <strain evidence="3 4">S4</strain>
    </source>
</reference>
<dbReference type="Proteomes" id="UP000193944">
    <property type="component" value="Unassembled WGS sequence"/>
</dbReference>
<evidence type="ECO:0000313" key="4">
    <source>
        <dbReference type="Proteomes" id="UP000193944"/>
    </source>
</evidence>
<keyword evidence="1" id="KW-0175">Coiled coil</keyword>
<protein>
    <submittedName>
        <fullName evidence="3">Uncharacterized protein</fullName>
    </submittedName>
</protein>